<dbReference type="SUPFAM" id="SSF52540">
    <property type="entry name" value="P-loop containing nucleoside triphosphate hydrolases"/>
    <property type="match status" value="1"/>
</dbReference>
<name>A0A371FCU0_MUCPR</name>
<organism evidence="3 4">
    <name type="scientific">Mucuna pruriens</name>
    <name type="common">Velvet bean</name>
    <name type="synonym">Dolichos pruriens</name>
    <dbReference type="NCBI Taxonomy" id="157652"/>
    <lineage>
        <taxon>Eukaryota</taxon>
        <taxon>Viridiplantae</taxon>
        <taxon>Streptophyta</taxon>
        <taxon>Embryophyta</taxon>
        <taxon>Tracheophyta</taxon>
        <taxon>Spermatophyta</taxon>
        <taxon>Magnoliopsida</taxon>
        <taxon>eudicotyledons</taxon>
        <taxon>Gunneridae</taxon>
        <taxon>Pentapetalae</taxon>
        <taxon>rosids</taxon>
        <taxon>fabids</taxon>
        <taxon>Fabales</taxon>
        <taxon>Fabaceae</taxon>
        <taxon>Papilionoideae</taxon>
        <taxon>50 kb inversion clade</taxon>
        <taxon>NPAAA clade</taxon>
        <taxon>indigoferoid/millettioid clade</taxon>
        <taxon>Phaseoleae</taxon>
        <taxon>Mucuna</taxon>
    </lineage>
</organism>
<keyword evidence="4" id="KW-1185">Reference proteome</keyword>
<dbReference type="Gene3D" id="3.40.50.300">
    <property type="entry name" value="P-loop containing nucleotide triphosphate hydrolases"/>
    <property type="match status" value="1"/>
</dbReference>
<dbReference type="EMBL" id="QJKJ01009622">
    <property type="protein sequence ID" value="RDX76112.1"/>
    <property type="molecule type" value="Genomic_DNA"/>
</dbReference>
<dbReference type="Proteomes" id="UP000257109">
    <property type="component" value="Unassembled WGS sequence"/>
</dbReference>
<protein>
    <submittedName>
        <fullName evidence="3">Disease resistance protein</fullName>
    </submittedName>
</protein>
<comment type="caution">
    <text evidence="3">The sequence shown here is derived from an EMBL/GenBank/DDBJ whole genome shotgun (WGS) entry which is preliminary data.</text>
</comment>
<dbReference type="STRING" id="157652.A0A371FCU0"/>
<dbReference type="GO" id="GO:0043531">
    <property type="term" value="F:ADP binding"/>
    <property type="evidence" value="ECO:0007669"/>
    <property type="project" value="InterPro"/>
</dbReference>
<evidence type="ECO:0000259" key="2">
    <source>
        <dbReference type="Pfam" id="PF00931"/>
    </source>
</evidence>
<evidence type="ECO:0000313" key="3">
    <source>
        <dbReference type="EMBL" id="RDX76112.1"/>
    </source>
</evidence>
<evidence type="ECO:0000256" key="1">
    <source>
        <dbReference type="ARBA" id="ARBA00022821"/>
    </source>
</evidence>
<dbReference type="GO" id="GO:0006952">
    <property type="term" value="P:defense response"/>
    <property type="evidence" value="ECO:0007669"/>
    <property type="project" value="UniProtKB-KW"/>
</dbReference>
<evidence type="ECO:0000313" key="4">
    <source>
        <dbReference type="Proteomes" id="UP000257109"/>
    </source>
</evidence>
<sequence>MASDIAEILKQNFLEFVQDKDLNLSPTITSLFEEIEKEFTENKGYWSPPPVESLSYFYQLDHTLSEYRANKKTFTLFSRLDPVERAHEKTLHDIKENLHQMRKSVVNTASNSTLFTSCMYPTRKDAPNFSIFNEEVQKIVNWLESNDRFKAIAIHGMCGTGKTTLARMVLDDQRVRDKYEEPMWVCLYDLKASDEMDVRIVKEMLSHFGEDPDLLTEEPEDNWLVERLNQKLKGRKYLIVLDAVWHCNDWFGDLYDDGKGDDMSKVVFSQALPKDSGGAVIVTSRHKEVSRILVREKNLIHLRPWDDEKLKELVKECLVKQGKSLEKINEENIDCVVYHCHGLPLVAVTLSDWIVEQIIAKKSSSD</sequence>
<dbReference type="Pfam" id="PF00931">
    <property type="entry name" value="NB-ARC"/>
    <property type="match status" value="1"/>
</dbReference>
<gene>
    <name evidence="3" type="ORF">CR513_43932</name>
</gene>
<dbReference type="OrthoDB" id="1436265at2759"/>
<dbReference type="InterPro" id="IPR002182">
    <property type="entry name" value="NB-ARC"/>
</dbReference>
<feature type="non-terminal residue" evidence="3">
    <location>
        <position position="1"/>
    </location>
</feature>
<dbReference type="AlphaFoldDB" id="A0A371FCU0"/>
<reference evidence="3" key="1">
    <citation type="submission" date="2018-05" db="EMBL/GenBank/DDBJ databases">
        <title>Draft genome of Mucuna pruriens seed.</title>
        <authorList>
            <person name="Nnadi N.E."/>
            <person name="Vos R."/>
            <person name="Hasami M.H."/>
            <person name="Devisetty U.K."/>
            <person name="Aguiy J.C."/>
        </authorList>
    </citation>
    <scope>NUCLEOTIDE SEQUENCE [LARGE SCALE GENOMIC DNA]</scope>
    <source>
        <strain evidence="3">JCA_2017</strain>
    </source>
</reference>
<accession>A0A371FCU0</accession>
<dbReference type="InterPro" id="IPR027417">
    <property type="entry name" value="P-loop_NTPase"/>
</dbReference>
<dbReference type="PRINTS" id="PR00364">
    <property type="entry name" value="DISEASERSIST"/>
</dbReference>
<keyword evidence="1" id="KW-0611">Plant defense</keyword>
<feature type="domain" description="NB-ARC" evidence="2">
    <location>
        <begin position="134"/>
        <end position="315"/>
    </location>
</feature>
<proteinExistence type="predicted"/>
<dbReference type="PANTHER" id="PTHR36766">
    <property type="entry name" value="PLANT BROAD-SPECTRUM MILDEW RESISTANCE PROTEIN RPW8"/>
    <property type="match status" value="1"/>
</dbReference>